<dbReference type="Proteomes" id="UP000289792">
    <property type="component" value="Unassembled WGS sequence"/>
</dbReference>
<reference evidence="1 2" key="1">
    <citation type="submission" date="2019-01" db="EMBL/GenBank/DDBJ databases">
        <title>Genome sequence of the Antarctic species Gelidibacter gilvus ACAM 158(T).</title>
        <authorList>
            <person name="Bowman J.P."/>
        </authorList>
    </citation>
    <scope>NUCLEOTIDE SEQUENCE [LARGE SCALE GENOMIC DNA]</scope>
    <source>
        <strain evidence="1 2">IC158</strain>
    </source>
</reference>
<comment type="caution">
    <text evidence="1">The sequence shown here is derived from an EMBL/GenBank/DDBJ whole genome shotgun (WGS) entry which is preliminary data.</text>
</comment>
<accession>A0A4Q0XJ74</accession>
<gene>
    <name evidence="1" type="ORF">ESZ48_00290</name>
</gene>
<proteinExistence type="predicted"/>
<name>A0A4Q0XJ74_9FLAO</name>
<dbReference type="EMBL" id="SDDZ01000001">
    <property type="protein sequence ID" value="RXJ52179.1"/>
    <property type="molecule type" value="Genomic_DNA"/>
</dbReference>
<organism evidence="1 2">
    <name type="scientific">Gelidibacter gilvus</name>
    <dbReference type="NCBI Taxonomy" id="59602"/>
    <lineage>
        <taxon>Bacteria</taxon>
        <taxon>Pseudomonadati</taxon>
        <taxon>Bacteroidota</taxon>
        <taxon>Flavobacteriia</taxon>
        <taxon>Flavobacteriales</taxon>
        <taxon>Flavobacteriaceae</taxon>
        <taxon>Gelidibacter</taxon>
    </lineage>
</organism>
<dbReference type="PROSITE" id="PS51257">
    <property type="entry name" value="PROKAR_LIPOPROTEIN"/>
    <property type="match status" value="1"/>
</dbReference>
<dbReference type="AlphaFoldDB" id="A0A4Q0XJ74"/>
<dbReference type="OrthoDB" id="1201186at2"/>
<evidence type="ECO:0000313" key="2">
    <source>
        <dbReference type="Proteomes" id="UP000289792"/>
    </source>
</evidence>
<sequence>MKQFFLFVGLILLTACSRNNSDENCRFLVNAAVNVTVNMNLPQYNQLQFTSNSVYIANQGNKGVIVINVGSGFRAWDAADPNHEQSTCSLLTITGANAVCGCVDANTYSLFTGGSIGKQLPCGLKEYRVNVSGNSLLITN</sequence>
<evidence type="ECO:0008006" key="3">
    <source>
        <dbReference type="Google" id="ProtNLM"/>
    </source>
</evidence>
<dbReference type="RefSeq" id="WP_129015315.1">
    <property type="nucleotide sequence ID" value="NZ_SDDZ01000001.1"/>
</dbReference>
<evidence type="ECO:0000313" key="1">
    <source>
        <dbReference type="EMBL" id="RXJ52179.1"/>
    </source>
</evidence>
<protein>
    <recommendedName>
        <fullName evidence="3">Rieske domain-containing protein</fullName>
    </recommendedName>
</protein>
<keyword evidence="2" id="KW-1185">Reference proteome</keyword>